<gene>
    <name evidence="2" type="ORF">RHSIM_Rhsim11G0011800</name>
</gene>
<organism evidence="2 3">
    <name type="scientific">Rhododendron simsii</name>
    <name type="common">Sims's rhododendron</name>
    <dbReference type="NCBI Taxonomy" id="118357"/>
    <lineage>
        <taxon>Eukaryota</taxon>
        <taxon>Viridiplantae</taxon>
        <taxon>Streptophyta</taxon>
        <taxon>Embryophyta</taxon>
        <taxon>Tracheophyta</taxon>
        <taxon>Spermatophyta</taxon>
        <taxon>Magnoliopsida</taxon>
        <taxon>eudicotyledons</taxon>
        <taxon>Gunneridae</taxon>
        <taxon>Pentapetalae</taxon>
        <taxon>asterids</taxon>
        <taxon>Ericales</taxon>
        <taxon>Ericaceae</taxon>
        <taxon>Ericoideae</taxon>
        <taxon>Rhodoreae</taxon>
        <taxon>Rhododendron</taxon>
    </lineage>
</organism>
<evidence type="ECO:0000259" key="1">
    <source>
        <dbReference type="PROSITE" id="PS50076"/>
    </source>
</evidence>
<dbReference type="PANTHER" id="PTHR43948">
    <property type="entry name" value="DNAJ HOMOLOG SUBFAMILY B"/>
    <property type="match status" value="1"/>
</dbReference>
<dbReference type="CDD" id="cd06257">
    <property type="entry name" value="DnaJ"/>
    <property type="match status" value="1"/>
</dbReference>
<keyword evidence="3" id="KW-1185">Reference proteome</keyword>
<dbReference type="Gene3D" id="1.10.287.110">
    <property type="entry name" value="DnaJ domain"/>
    <property type="match status" value="1"/>
</dbReference>
<dbReference type="SMART" id="SM00271">
    <property type="entry name" value="DnaJ"/>
    <property type="match status" value="1"/>
</dbReference>
<evidence type="ECO:0000313" key="2">
    <source>
        <dbReference type="EMBL" id="KAF7126800.1"/>
    </source>
</evidence>
<dbReference type="AlphaFoldDB" id="A0A834L7V0"/>
<dbReference type="GO" id="GO:0051087">
    <property type="term" value="F:protein-folding chaperone binding"/>
    <property type="evidence" value="ECO:0007669"/>
    <property type="project" value="TreeGrafter"/>
</dbReference>
<dbReference type="PANTHER" id="PTHR43948:SF10">
    <property type="entry name" value="MRJ, ISOFORM E"/>
    <property type="match status" value="1"/>
</dbReference>
<dbReference type="Proteomes" id="UP000626092">
    <property type="component" value="Unassembled WGS sequence"/>
</dbReference>
<dbReference type="InterPro" id="IPR001623">
    <property type="entry name" value="DnaJ_domain"/>
</dbReference>
<comment type="caution">
    <text evidence="2">The sequence shown here is derived from an EMBL/GenBank/DDBJ whole genome shotgun (WGS) entry which is preliminary data.</text>
</comment>
<sequence length="156" mass="17831">MVVDYYNILKVSRSTTDEDPKRAYKRLAMKWHPDKNAAAEAEVRFKQISKAYDVLSDLERHRIYNLYGDEALPSSENAASGKCSGSSAVGGDGRRGIVRCRHLREGTLLGWGFHMDMDLDLETFAQKMDRCVHKFEVNWIVIDEMFVLLYHLSAQG</sequence>
<evidence type="ECO:0000313" key="3">
    <source>
        <dbReference type="Proteomes" id="UP000626092"/>
    </source>
</evidence>
<protein>
    <recommendedName>
        <fullName evidence="1">J domain-containing protein</fullName>
    </recommendedName>
</protein>
<feature type="domain" description="J" evidence="1">
    <location>
        <begin position="4"/>
        <end position="68"/>
    </location>
</feature>
<dbReference type="EMBL" id="WJXA01000011">
    <property type="protein sequence ID" value="KAF7126800.1"/>
    <property type="molecule type" value="Genomic_DNA"/>
</dbReference>
<dbReference type="PRINTS" id="PR00625">
    <property type="entry name" value="JDOMAIN"/>
</dbReference>
<dbReference type="GO" id="GO:0005737">
    <property type="term" value="C:cytoplasm"/>
    <property type="evidence" value="ECO:0007669"/>
    <property type="project" value="TreeGrafter"/>
</dbReference>
<dbReference type="GO" id="GO:0044183">
    <property type="term" value="F:protein folding chaperone"/>
    <property type="evidence" value="ECO:0007669"/>
    <property type="project" value="TreeGrafter"/>
</dbReference>
<dbReference type="GO" id="GO:0005634">
    <property type="term" value="C:nucleus"/>
    <property type="evidence" value="ECO:0007669"/>
    <property type="project" value="TreeGrafter"/>
</dbReference>
<name>A0A834L7V0_RHOSS</name>
<accession>A0A834L7V0</accession>
<dbReference type="InterPro" id="IPR036869">
    <property type="entry name" value="J_dom_sf"/>
</dbReference>
<proteinExistence type="predicted"/>
<dbReference type="PROSITE" id="PS50076">
    <property type="entry name" value="DNAJ_2"/>
    <property type="match status" value="1"/>
</dbReference>
<dbReference type="GO" id="GO:0051082">
    <property type="term" value="F:unfolded protein binding"/>
    <property type="evidence" value="ECO:0007669"/>
    <property type="project" value="TreeGrafter"/>
</dbReference>
<reference evidence="2" key="1">
    <citation type="submission" date="2019-11" db="EMBL/GenBank/DDBJ databases">
        <authorList>
            <person name="Liu Y."/>
            <person name="Hou J."/>
            <person name="Li T.-Q."/>
            <person name="Guan C.-H."/>
            <person name="Wu X."/>
            <person name="Wu H.-Z."/>
            <person name="Ling F."/>
            <person name="Zhang R."/>
            <person name="Shi X.-G."/>
            <person name="Ren J.-P."/>
            <person name="Chen E.-F."/>
            <person name="Sun J.-M."/>
        </authorList>
    </citation>
    <scope>NUCLEOTIDE SEQUENCE</scope>
    <source>
        <strain evidence="2">Adult_tree_wgs_1</strain>
        <tissue evidence="2">Leaves</tissue>
    </source>
</reference>
<dbReference type="Pfam" id="PF00226">
    <property type="entry name" value="DnaJ"/>
    <property type="match status" value="1"/>
</dbReference>
<dbReference type="OrthoDB" id="10250354at2759"/>
<dbReference type="SUPFAM" id="SSF46565">
    <property type="entry name" value="Chaperone J-domain"/>
    <property type="match status" value="1"/>
</dbReference>